<dbReference type="Gene3D" id="3.30.565.10">
    <property type="entry name" value="Histidine kinase-like ATPase, C-terminal domain"/>
    <property type="match status" value="1"/>
</dbReference>
<comment type="caution">
    <text evidence="11">The sequence shown here is derived from an EMBL/GenBank/DDBJ whole genome shotgun (WGS) entry which is preliminary data.</text>
</comment>
<organism evidence="11 12">
    <name type="scientific">Rhodococcus gannanensis</name>
    <dbReference type="NCBI Taxonomy" id="1960308"/>
    <lineage>
        <taxon>Bacteria</taxon>
        <taxon>Bacillati</taxon>
        <taxon>Actinomycetota</taxon>
        <taxon>Actinomycetes</taxon>
        <taxon>Mycobacteriales</taxon>
        <taxon>Nocardiaceae</taxon>
        <taxon>Rhodococcus</taxon>
    </lineage>
</organism>
<evidence type="ECO:0000259" key="10">
    <source>
        <dbReference type="SMART" id="SM00387"/>
    </source>
</evidence>
<evidence type="ECO:0000256" key="8">
    <source>
        <dbReference type="ARBA" id="ARBA00023012"/>
    </source>
</evidence>
<evidence type="ECO:0000256" key="7">
    <source>
        <dbReference type="ARBA" id="ARBA00022840"/>
    </source>
</evidence>
<evidence type="ECO:0000256" key="1">
    <source>
        <dbReference type="ARBA" id="ARBA00000085"/>
    </source>
</evidence>
<keyword evidence="7" id="KW-0067">ATP-binding</keyword>
<keyword evidence="6 11" id="KW-0418">Kinase</keyword>
<dbReference type="InterPro" id="IPR036890">
    <property type="entry name" value="HATPase_C_sf"/>
</dbReference>
<feature type="transmembrane region" description="Helical" evidence="9">
    <location>
        <begin position="129"/>
        <end position="151"/>
    </location>
</feature>
<feature type="domain" description="Histidine kinase/HSP90-like ATPase" evidence="10">
    <location>
        <begin position="293"/>
        <end position="384"/>
    </location>
</feature>
<feature type="transmembrane region" description="Helical" evidence="9">
    <location>
        <begin position="40"/>
        <end position="58"/>
    </location>
</feature>
<dbReference type="SUPFAM" id="SSF55874">
    <property type="entry name" value="ATPase domain of HSP90 chaperone/DNA topoisomerase II/histidine kinase"/>
    <property type="match status" value="1"/>
</dbReference>
<evidence type="ECO:0000256" key="4">
    <source>
        <dbReference type="ARBA" id="ARBA00022679"/>
    </source>
</evidence>
<keyword evidence="5" id="KW-0547">Nucleotide-binding</keyword>
<comment type="catalytic activity">
    <reaction evidence="1">
        <text>ATP + protein L-histidine = ADP + protein N-phospho-L-histidine.</text>
        <dbReference type="EC" id="2.7.13.3"/>
    </reaction>
</comment>
<accession>A0ABW4P4E0</accession>
<feature type="transmembrane region" description="Helical" evidence="9">
    <location>
        <begin position="12"/>
        <end position="28"/>
    </location>
</feature>
<gene>
    <name evidence="11" type="ORF">ACFSJG_14020</name>
</gene>
<keyword evidence="3" id="KW-0597">Phosphoprotein</keyword>
<keyword evidence="9" id="KW-0812">Transmembrane</keyword>
<keyword evidence="8" id="KW-0902">Two-component regulatory system</keyword>
<dbReference type="RefSeq" id="WP_378485806.1">
    <property type="nucleotide sequence ID" value="NZ_JBHUFB010000010.1"/>
</dbReference>
<dbReference type="EC" id="2.7.13.3" evidence="2"/>
<dbReference type="CDD" id="cd16917">
    <property type="entry name" value="HATPase_UhpB-NarQ-NarX-like"/>
    <property type="match status" value="1"/>
</dbReference>
<dbReference type="InterPro" id="IPR050482">
    <property type="entry name" value="Sensor_HK_TwoCompSys"/>
</dbReference>
<evidence type="ECO:0000256" key="9">
    <source>
        <dbReference type="SAM" id="Phobius"/>
    </source>
</evidence>
<reference evidence="12" key="1">
    <citation type="journal article" date="2019" name="Int. J. Syst. Evol. Microbiol.">
        <title>The Global Catalogue of Microorganisms (GCM) 10K type strain sequencing project: providing services to taxonomists for standard genome sequencing and annotation.</title>
        <authorList>
            <consortium name="The Broad Institute Genomics Platform"/>
            <consortium name="The Broad Institute Genome Sequencing Center for Infectious Disease"/>
            <person name="Wu L."/>
            <person name="Ma J."/>
        </authorList>
    </citation>
    <scope>NUCLEOTIDE SEQUENCE [LARGE SCALE GENOMIC DNA]</scope>
    <source>
        <strain evidence="12">DT72</strain>
    </source>
</reference>
<evidence type="ECO:0000256" key="6">
    <source>
        <dbReference type="ARBA" id="ARBA00022777"/>
    </source>
</evidence>
<evidence type="ECO:0000256" key="3">
    <source>
        <dbReference type="ARBA" id="ARBA00022553"/>
    </source>
</evidence>
<dbReference type="InterPro" id="IPR003594">
    <property type="entry name" value="HATPase_dom"/>
</dbReference>
<protein>
    <recommendedName>
        <fullName evidence="2">histidine kinase</fullName>
        <ecNumber evidence="2">2.7.13.3</ecNumber>
    </recommendedName>
</protein>
<keyword evidence="12" id="KW-1185">Reference proteome</keyword>
<dbReference type="InterPro" id="IPR011712">
    <property type="entry name" value="Sig_transdc_His_kin_sub3_dim/P"/>
</dbReference>
<keyword evidence="4" id="KW-0808">Transferase</keyword>
<dbReference type="EMBL" id="JBHUFB010000010">
    <property type="protein sequence ID" value="MFD1813336.1"/>
    <property type="molecule type" value="Genomic_DNA"/>
</dbReference>
<evidence type="ECO:0000313" key="12">
    <source>
        <dbReference type="Proteomes" id="UP001597286"/>
    </source>
</evidence>
<feature type="transmembrane region" description="Helical" evidence="9">
    <location>
        <begin position="105"/>
        <end position="123"/>
    </location>
</feature>
<dbReference type="Gene3D" id="1.20.5.1930">
    <property type="match status" value="1"/>
</dbReference>
<proteinExistence type="predicted"/>
<dbReference type="PANTHER" id="PTHR24421:SF10">
    <property type="entry name" value="NITRATE_NITRITE SENSOR PROTEIN NARQ"/>
    <property type="match status" value="1"/>
</dbReference>
<feature type="transmembrane region" description="Helical" evidence="9">
    <location>
        <begin position="64"/>
        <end position="93"/>
    </location>
</feature>
<keyword evidence="9" id="KW-1133">Transmembrane helix</keyword>
<dbReference type="Proteomes" id="UP001597286">
    <property type="component" value="Unassembled WGS sequence"/>
</dbReference>
<dbReference type="GO" id="GO:0016301">
    <property type="term" value="F:kinase activity"/>
    <property type="evidence" value="ECO:0007669"/>
    <property type="project" value="UniProtKB-KW"/>
</dbReference>
<dbReference type="PANTHER" id="PTHR24421">
    <property type="entry name" value="NITRATE/NITRITE SENSOR PROTEIN NARX-RELATED"/>
    <property type="match status" value="1"/>
</dbReference>
<evidence type="ECO:0000256" key="5">
    <source>
        <dbReference type="ARBA" id="ARBA00022741"/>
    </source>
</evidence>
<evidence type="ECO:0000256" key="2">
    <source>
        <dbReference type="ARBA" id="ARBA00012438"/>
    </source>
</evidence>
<dbReference type="Pfam" id="PF02518">
    <property type="entry name" value="HATPase_c"/>
    <property type="match status" value="1"/>
</dbReference>
<evidence type="ECO:0000313" key="11">
    <source>
        <dbReference type="EMBL" id="MFD1813336.1"/>
    </source>
</evidence>
<name>A0ABW4P4E0_9NOCA</name>
<sequence length="389" mass="41480">MPERRPLTPPTALLRGLPLVLVPLMLLASDFPGEFQVPAWYWMAAMSSAVVFLLGARWPTPVSVALSALAIPMFAAEAWGLSGLVPYLGAVALTEAVMRTRRTDTTVLLAACWAAAVLLGLAAENTPFWRAATAVETVAAVGLPLLLGLYLRAQRDLAAQLRARAAEAEARRAHDAGRVRAAERTALARELHDLTAHHMASIVLRIGAAQHVLADADPRVRGVLEDVRATATGALSDVRRMTVALRDPNLGEVALVEPDAVPAEIEAAVDRLRAAGFAVDSDIDPWIRNLDAIGRLTLLRVVQESVTNVMKHADPAATVGVRAVPRDGGVSVTVTNRRCAERSSSGDGYGLVGMAERVELADGTLDVDAAPDEWRVRVWLPAATTGEPR</sequence>
<dbReference type="SMART" id="SM00387">
    <property type="entry name" value="HATPase_c"/>
    <property type="match status" value="1"/>
</dbReference>
<dbReference type="Pfam" id="PF07730">
    <property type="entry name" value="HisKA_3"/>
    <property type="match status" value="1"/>
</dbReference>
<keyword evidence="9" id="KW-0472">Membrane</keyword>